<keyword evidence="2" id="KW-0175">Coiled coil</keyword>
<dbReference type="Pfam" id="PF10595">
    <property type="entry name" value="FAM161A_B"/>
    <property type="match status" value="1"/>
</dbReference>
<dbReference type="InterPro" id="IPR019579">
    <property type="entry name" value="FAM161A/B"/>
</dbReference>
<dbReference type="GO" id="GO:0005929">
    <property type="term" value="C:cilium"/>
    <property type="evidence" value="ECO:0007669"/>
    <property type="project" value="TreeGrafter"/>
</dbReference>
<keyword evidence="5" id="KW-1185">Reference proteome</keyword>
<comment type="similarity">
    <text evidence="1">Belongs to the FAM161 family.</text>
</comment>
<evidence type="ECO:0000256" key="1">
    <source>
        <dbReference type="ARBA" id="ARBA00006663"/>
    </source>
</evidence>
<feature type="compositionally biased region" description="Low complexity" evidence="3">
    <location>
        <begin position="500"/>
        <end position="510"/>
    </location>
</feature>
<feature type="region of interest" description="Disordered" evidence="3">
    <location>
        <begin position="476"/>
        <end position="513"/>
    </location>
</feature>
<protein>
    <submittedName>
        <fullName evidence="4">Uncharacterized protein</fullName>
    </submittedName>
</protein>
<feature type="compositionally biased region" description="Basic and acidic residues" evidence="3">
    <location>
        <begin position="159"/>
        <end position="185"/>
    </location>
</feature>
<feature type="region of interest" description="Disordered" evidence="3">
    <location>
        <begin position="159"/>
        <end position="192"/>
    </location>
</feature>
<dbReference type="PANTHER" id="PTHR21501:SF1">
    <property type="entry name" value="PROTEIN FAM-161"/>
    <property type="match status" value="1"/>
</dbReference>
<evidence type="ECO:0000256" key="3">
    <source>
        <dbReference type="SAM" id="MobiDB-lite"/>
    </source>
</evidence>
<sequence length="691" mass="81141">MSDHTSSVFNNACLKIPRDPISQNPSPIYEQKYVSNMHNEMIKMDMTNDVNTSKSKSLESADKVILKSFIEFYDSIPEYDDINHLSNKDFYRKLENLKEKQKSFNKFMYHNNCENKSNDWMEDYKRLNIREKRFKKNFKQKNKQFNKLNSERLRREYAESTFSDRDLKPSSRRSVRIESPSDKSDSSVPHHTCTKSIANISTTSSKYYDKSNFSYNGSPWEDTSVNDFRSDSDRDIALAIRSVPNSPIKNNCGIGWKENGITIPKPFQMTVRDEENKIVEEVISKIPKPKEEKSELFRANPVPVESRVPLFNQIIAEQERRSEMVKRKSRESLKAQMRPFSFTQRDEEIQTLTKGLSKSSPSIFLEEIPIKVQQFRAKPIPKGLFSNYVYQKMHEDEFYRALQRKIRAEEMLRRSSLPPSMAKREKIKPKPIICPRSFKNLEMDSTVNSSNKSSPMLKYKETETLVNNVHGGRDFVDSPMSFKRKSEKKNAEKRLKQCYGNNRNSSGSSRNAEHYRASSAIDLLSVNKSNLAAVLRIQSAKKKMQTEMCKKLEEVKIKEESRWREKVLRKKPAWQSLVYSHEEDLAMRLQLRREEEKLRSEEHRHRMELMYGRVNRMPMLFERQDHIKQYPVTRKELIAKLNKEYKYSKFLNSSPLSLSVDLDGTDDDKQVILSKETIQSKHDEKEKCDSV</sequence>
<dbReference type="GO" id="GO:0044782">
    <property type="term" value="P:cilium organization"/>
    <property type="evidence" value="ECO:0007669"/>
    <property type="project" value="TreeGrafter"/>
</dbReference>
<reference evidence="5" key="1">
    <citation type="submission" date="2023-01" db="EMBL/GenBank/DDBJ databases">
        <title>Key to firefly adult light organ development and bioluminescence: homeobox transcription factors regulate luciferase expression and transportation to peroxisome.</title>
        <authorList>
            <person name="Fu X."/>
        </authorList>
    </citation>
    <scope>NUCLEOTIDE SEQUENCE [LARGE SCALE GENOMIC DNA]</scope>
</reference>
<proteinExistence type="inferred from homology"/>
<accession>A0AAN7PL66</accession>
<dbReference type="InterPro" id="IPR051655">
    <property type="entry name" value="FAM161"/>
</dbReference>
<evidence type="ECO:0000256" key="2">
    <source>
        <dbReference type="ARBA" id="ARBA00023054"/>
    </source>
</evidence>
<dbReference type="Proteomes" id="UP001353858">
    <property type="component" value="Unassembled WGS sequence"/>
</dbReference>
<dbReference type="AlphaFoldDB" id="A0AAN7PL66"/>
<organism evidence="4 5">
    <name type="scientific">Aquatica leii</name>
    <dbReference type="NCBI Taxonomy" id="1421715"/>
    <lineage>
        <taxon>Eukaryota</taxon>
        <taxon>Metazoa</taxon>
        <taxon>Ecdysozoa</taxon>
        <taxon>Arthropoda</taxon>
        <taxon>Hexapoda</taxon>
        <taxon>Insecta</taxon>
        <taxon>Pterygota</taxon>
        <taxon>Neoptera</taxon>
        <taxon>Endopterygota</taxon>
        <taxon>Coleoptera</taxon>
        <taxon>Polyphaga</taxon>
        <taxon>Elateriformia</taxon>
        <taxon>Elateroidea</taxon>
        <taxon>Lampyridae</taxon>
        <taxon>Luciolinae</taxon>
        <taxon>Aquatica</taxon>
    </lineage>
</organism>
<evidence type="ECO:0000313" key="4">
    <source>
        <dbReference type="EMBL" id="KAK4885131.1"/>
    </source>
</evidence>
<comment type="caution">
    <text evidence="4">The sequence shown here is derived from an EMBL/GenBank/DDBJ whole genome shotgun (WGS) entry which is preliminary data.</text>
</comment>
<name>A0AAN7PL66_9COLE</name>
<dbReference type="PANTHER" id="PTHR21501">
    <property type="entry name" value="PROTEIN FAM-161"/>
    <property type="match status" value="1"/>
</dbReference>
<gene>
    <name evidence="4" type="ORF">RN001_001402</name>
</gene>
<dbReference type="EMBL" id="JARPUR010000001">
    <property type="protein sequence ID" value="KAK4885131.1"/>
    <property type="molecule type" value="Genomic_DNA"/>
</dbReference>
<dbReference type="GO" id="GO:0005856">
    <property type="term" value="C:cytoskeleton"/>
    <property type="evidence" value="ECO:0007669"/>
    <property type="project" value="UniProtKB-ARBA"/>
</dbReference>
<evidence type="ECO:0000313" key="5">
    <source>
        <dbReference type="Proteomes" id="UP001353858"/>
    </source>
</evidence>